<keyword evidence="4" id="KW-0507">mRNA processing</keyword>
<organism evidence="12 13">
    <name type="scientific">Remersonia thermophila</name>
    <dbReference type="NCBI Taxonomy" id="72144"/>
    <lineage>
        <taxon>Eukaryota</taxon>
        <taxon>Fungi</taxon>
        <taxon>Dikarya</taxon>
        <taxon>Ascomycota</taxon>
        <taxon>Pezizomycotina</taxon>
        <taxon>Sordariomycetes</taxon>
        <taxon>Sordariomycetidae</taxon>
        <taxon>Sordariales</taxon>
        <taxon>Sordariales incertae sedis</taxon>
        <taxon>Remersonia</taxon>
    </lineage>
</organism>
<keyword evidence="5" id="KW-0819">tRNA processing</keyword>
<keyword evidence="2" id="KW-0285">Flavoprotein</keyword>
<comment type="function">
    <text evidence="7">Catalyzes the synthesis of dihydrouridine, a modified base found in the D-loop of most tRNAs. Specifically modifies U47 in cytoplasmic tRNAs. Catalyzes the synthesis of dihydrouridine in some mRNAs, thereby affecting their translation.</text>
</comment>
<dbReference type="InterPro" id="IPR018517">
    <property type="entry name" value="tRNA_hU_synthase_CS"/>
</dbReference>
<keyword evidence="3" id="KW-0288">FMN</keyword>
<reference evidence="12 13" key="1">
    <citation type="journal article" date="2024" name="Commun. Biol.">
        <title>Comparative genomic analysis of thermophilic fungi reveals convergent evolutionary adaptations and gene losses.</title>
        <authorList>
            <person name="Steindorff A.S."/>
            <person name="Aguilar-Pontes M.V."/>
            <person name="Robinson A.J."/>
            <person name="Andreopoulos B."/>
            <person name="LaButti K."/>
            <person name="Kuo A."/>
            <person name="Mondo S."/>
            <person name="Riley R."/>
            <person name="Otillar R."/>
            <person name="Haridas S."/>
            <person name="Lipzen A."/>
            <person name="Grimwood J."/>
            <person name="Schmutz J."/>
            <person name="Clum A."/>
            <person name="Reid I.D."/>
            <person name="Moisan M.C."/>
            <person name="Butler G."/>
            <person name="Nguyen T.T.M."/>
            <person name="Dewar K."/>
            <person name="Conant G."/>
            <person name="Drula E."/>
            <person name="Henrissat B."/>
            <person name="Hansel C."/>
            <person name="Singer S."/>
            <person name="Hutchinson M.I."/>
            <person name="de Vries R.P."/>
            <person name="Natvig D.O."/>
            <person name="Powell A.J."/>
            <person name="Tsang A."/>
            <person name="Grigoriev I.V."/>
        </authorList>
    </citation>
    <scope>NUCLEOTIDE SEQUENCE [LARGE SCALE GENOMIC DNA]</scope>
    <source>
        <strain evidence="12 13">ATCC 22073</strain>
    </source>
</reference>
<comment type="cofactor">
    <cofactor evidence="1">
        <name>FMN</name>
        <dbReference type="ChEBI" id="CHEBI:58210"/>
    </cofactor>
</comment>
<dbReference type="SUPFAM" id="SSF51395">
    <property type="entry name" value="FMN-linked oxidoreductases"/>
    <property type="match status" value="1"/>
</dbReference>
<evidence type="ECO:0000259" key="11">
    <source>
        <dbReference type="Pfam" id="PF01207"/>
    </source>
</evidence>
<dbReference type="Pfam" id="PF01207">
    <property type="entry name" value="Dus"/>
    <property type="match status" value="1"/>
</dbReference>
<dbReference type="Proteomes" id="UP001600064">
    <property type="component" value="Unassembled WGS sequence"/>
</dbReference>
<evidence type="ECO:0000256" key="3">
    <source>
        <dbReference type="ARBA" id="ARBA00022643"/>
    </source>
</evidence>
<evidence type="ECO:0000313" key="13">
    <source>
        <dbReference type="Proteomes" id="UP001600064"/>
    </source>
</evidence>
<dbReference type="CDD" id="cd02801">
    <property type="entry name" value="DUS_like_FMN"/>
    <property type="match status" value="1"/>
</dbReference>
<evidence type="ECO:0000256" key="2">
    <source>
        <dbReference type="ARBA" id="ARBA00022630"/>
    </source>
</evidence>
<name>A0ABR4DLI7_9PEZI</name>
<keyword evidence="6" id="KW-0560">Oxidoreductase</keyword>
<dbReference type="PANTHER" id="PTHR11082">
    <property type="entry name" value="TRNA-DIHYDROURIDINE SYNTHASE"/>
    <property type="match status" value="1"/>
</dbReference>
<dbReference type="InterPro" id="IPR035587">
    <property type="entry name" value="DUS-like_FMN-bd"/>
</dbReference>
<comment type="catalytic activity">
    <reaction evidence="8">
        <text>a 5,6-dihydrouridine in mRNA + NAD(+) = a uridine in mRNA + NADH + H(+)</text>
        <dbReference type="Rhea" id="RHEA:69851"/>
        <dbReference type="Rhea" id="RHEA-COMP:14658"/>
        <dbReference type="Rhea" id="RHEA-COMP:17789"/>
        <dbReference type="ChEBI" id="CHEBI:15378"/>
        <dbReference type="ChEBI" id="CHEBI:57540"/>
        <dbReference type="ChEBI" id="CHEBI:57945"/>
        <dbReference type="ChEBI" id="CHEBI:65315"/>
        <dbReference type="ChEBI" id="CHEBI:74443"/>
    </reaction>
    <physiologicalReaction direction="right-to-left" evidence="8">
        <dbReference type="Rhea" id="RHEA:69853"/>
    </physiologicalReaction>
</comment>
<gene>
    <name evidence="12" type="ORF">VTJ83DRAFT_625</name>
</gene>
<dbReference type="Gene3D" id="3.20.20.70">
    <property type="entry name" value="Aldolase class I"/>
    <property type="match status" value="1"/>
</dbReference>
<evidence type="ECO:0000256" key="5">
    <source>
        <dbReference type="ARBA" id="ARBA00022694"/>
    </source>
</evidence>
<dbReference type="GeneID" id="98127584"/>
<dbReference type="PANTHER" id="PTHR11082:SF31">
    <property type="entry name" value="TRNA-DIHYDROURIDINE(20A_20B) SYNTHASE [NAD(P)+]-LIKE"/>
    <property type="match status" value="1"/>
</dbReference>
<feature type="region of interest" description="Disordered" evidence="10">
    <location>
        <begin position="256"/>
        <end position="287"/>
    </location>
</feature>
<evidence type="ECO:0000256" key="4">
    <source>
        <dbReference type="ARBA" id="ARBA00022664"/>
    </source>
</evidence>
<proteinExistence type="predicted"/>
<sequence>MEEPPELQIPGIVHPLKLFDIAKNEKRLLYTSAPMVRYSKLAFRQTVHAYGTDLCWTPMILAKEFNRNRLARDSDFTVSTVAPQPPTVVQFGANVPQELARAASLAAPFCSGVDLNCGCPQSWACAETLGAALMERRELVRDMVVETRDQLRRDGWAVGKDSDMDHPKGRSVSVKIRVHKDVRKTIDFITTVLGPEQDRHIDFLTIHPRTRQTPSSIPINLEALEVLTSTFGDKVPILLSGDVFAMDALPFTSPLLPSSSSSSTITTNTAPKGTATTTTETPDLNPPMLKNLPKLRGLMSARALLRNPALYAGHSTCPWSAVEDFLYFAARAPLPYKLLLHHVAEMCGPGMGPDKRALLTRAERAELLECGNVLDLLDFLEEKKGGIRTRSEGLRGGWQGKGKYE</sequence>
<dbReference type="InterPro" id="IPR013785">
    <property type="entry name" value="Aldolase_TIM"/>
</dbReference>
<accession>A0ABR4DLI7</accession>
<evidence type="ECO:0000256" key="8">
    <source>
        <dbReference type="ARBA" id="ARBA00048342"/>
    </source>
</evidence>
<evidence type="ECO:0000256" key="7">
    <source>
        <dbReference type="ARBA" id="ARBA00045934"/>
    </source>
</evidence>
<protein>
    <recommendedName>
        <fullName evidence="11">DUS-like FMN-binding domain-containing protein</fullName>
    </recommendedName>
</protein>
<evidence type="ECO:0000256" key="10">
    <source>
        <dbReference type="SAM" id="MobiDB-lite"/>
    </source>
</evidence>
<comment type="caution">
    <text evidence="12">The sequence shown here is derived from an EMBL/GenBank/DDBJ whole genome shotgun (WGS) entry which is preliminary data.</text>
</comment>
<evidence type="ECO:0000256" key="6">
    <source>
        <dbReference type="ARBA" id="ARBA00023002"/>
    </source>
</evidence>
<keyword evidence="13" id="KW-1185">Reference proteome</keyword>
<evidence type="ECO:0000256" key="1">
    <source>
        <dbReference type="ARBA" id="ARBA00001917"/>
    </source>
</evidence>
<dbReference type="PROSITE" id="PS01136">
    <property type="entry name" value="UPF0034"/>
    <property type="match status" value="1"/>
</dbReference>
<feature type="domain" description="DUS-like FMN-binding" evidence="11">
    <location>
        <begin position="33"/>
        <end position="246"/>
    </location>
</feature>
<evidence type="ECO:0000256" key="9">
    <source>
        <dbReference type="ARBA" id="ARBA00049447"/>
    </source>
</evidence>
<evidence type="ECO:0000313" key="12">
    <source>
        <dbReference type="EMBL" id="KAL2271254.1"/>
    </source>
</evidence>
<dbReference type="EMBL" id="JAZGUE010000001">
    <property type="protein sequence ID" value="KAL2271254.1"/>
    <property type="molecule type" value="Genomic_DNA"/>
</dbReference>
<dbReference type="RefSeq" id="XP_070869978.1">
    <property type="nucleotide sequence ID" value="XM_071012940.1"/>
</dbReference>
<comment type="catalytic activity">
    <reaction evidence="9">
        <text>a 5,6-dihydrouridine in mRNA + NADP(+) = a uridine in mRNA + NADPH + H(+)</text>
        <dbReference type="Rhea" id="RHEA:69855"/>
        <dbReference type="Rhea" id="RHEA-COMP:14658"/>
        <dbReference type="Rhea" id="RHEA-COMP:17789"/>
        <dbReference type="ChEBI" id="CHEBI:15378"/>
        <dbReference type="ChEBI" id="CHEBI:57783"/>
        <dbReference type="ChEBI" id="CHEBI:58349"/>
        <dbReference type="ChEBI" id="CHEBI:65315"/>
        <dbReference type="ChEBI" id="CHEBI:74443"/>
    </reaction>
    <physiologicalReaction direction="right-to-left" evidence="9">
        <dbReference type="Rhea" id="RHEA:69857"/>
    </physiologicalReaction>
</comment>